<dbReference type="AlphaFoldDB" id="A0AA35CHF7"/>
<accession>A0AA35CHF7</accession>
<proteinExistence type="predicted"/>
<protein>
    <submittedName>
        <fullName evidence="2">NLPA lipoprotein</fullName>
    </submittedName>
</protein>
<keyword evidence="2" id="KW-0449">Lipoprotein</keyword>
<keyword evidence="3" id="KW-1185">Reference proteome</keyword>
<evidence type="ECO:0000313" key="2">
    <source>
        <dbReference type="EMBL" id="BDG59024.1"/>
    </source>
</evidence>
<dbReference type="PANTHER" id="PTHR30024">
    <property type="entry name" value="ALIPHATIC SULFONATES-BINDING PROTEIN-RELATED"/>
    <property type="match status" value="1"/>
</dbReference>
<evidence type="ECO:0000313" key="3">
    <source>
        <dbReference type="Proteomes" id="UP001163687"/>
    </source>
</evidence>
<sequence>MKAVPSDAGALIGMEKGYYRELGIEIERLDFKTGQDMINALATGHLDVGFTVTAAGLFNAMSRNVKMKIVADKGYNIPGKGYYRLVLRKDVASQVRDFKDLKGKRLAIVGVGSLDEIALDRILRKGGLTTRNNPDIKVLSSFPDIVVALANGSIDGGMLIEPFVQQAIQKGVGDPWKDPSEYEDNAQIAIIVYGTSMIERPDVANRFMVAYLRSLRDYNDAFMKNKNRKEIVDLLARVSTVKDAALMDSMLPAGLNPNGYVRMKGIQSDIDWYAERGMLQGGPLKAEDVVDNRYVEEALKVLGRYE</sequence>
<gene>
    <name evidence="2" type="ORF">caldi_01140</name>
</gene>
<evidence type="ECO:0000259" key="1">
    <source>
        <dbReference type="Pfam" id="PF09084"/>
    </source>
</evidence>
<dbReference type="InterPro" id="IPR015168">
    <property type="entry name" value="SsuA/THI5"/>
</dbReference>
<dbReference type="SUPFAM" id="SSF53850">
    <property type="entry name" value="Periplasmic binding protein-like II"/>
    <property type="match status" value="1"/>
</dbReference>
<dbReference type="EMBL" id="AP025628">
    <property type="protein sequence ID" value="BDG59024.1"/>
    <property type="molecule type" value="Genomic_DNA"/>
</dbReference>
<dbReference type="Gene3D" id="3.40.190.10">
    <property type="entry name" value="Periplasmic binding protein-like II"/>
    <property type="match status" value="2"/>
</dbReference>
<organism evidence="2 3">
    <name type="scientific">Caldinitratiruptor microaerophilus</name>
    <dbReference type="NCBI Taxonomy" id="671077"/>
    <lineage>
        <taxon>Bacteria</taxon>
        <taxon>Bacillati</taxon>
        <taxon>Bacillota</taxon>
        <taxon>Clostridia</taxon>
        <taxon>Eubacteriales</taxon>
        <taxon>Symbiobacteriaceae</taxon>
        <taxon>Caldinitratiruptor</taxon>
    </lineage>
</organism>
<dbReference type="KEGG" id="cmic:caldi_01140"/>
<dbReference type="Proteomes" id="UP001163687">
    <property type="component" value="Chromosome"/>
</dbReference>
<name>A0AA35CHF7_9FIRM</name>
<reference evidence="2" key="1">
    <citation type="submission" date="2022-03" db="EMBL/GenBank/DDBJ databases">
        <title>Complete genome sequence of Caldinitratiruptor microaerophilus.</title>
        <authorList>
            <person name="Mukaiyama R."/>
            <person name="Nishiyama T."/>
            <person name="Ueda K."/>
        </authorList>
    </citation>
    <scope>NUCLEOTIDE SEQUENCE</scope>
    <source>
        <strain evidence="2">JCM 16183</strain>
    </source>
</reference>
<feature type="domain" description="SsuA/THI5-like" evidence="1">
    <location>
        <begin position="8"/>
        <end position="216"/>
    </location>
</feature>
<dbReference type="Pfam" id="PF09084">
    <property type="entry name" value="NMT1"/>
    <property type="match status" value="1"/>
</dbReference>